<keyword evidence="3" id="KW-1185">Reference proteome</keyword>
<name>A0A6A4KDL2_APOLU</name>
<dbReference type="Proteomes" id="UP000466442">
    <property type="component" value="Unassembled WGS sequence"/>
</dbReference>
<feature type="region of interest" description="Disordered" evidence="1">
    <location>
        <begin position="16"/>
        <end position="86"/>
    </location>
</feature>
<organism evidence="2 3">
    <name type="scientific">Apolygus lucorum</name>
    <name type="common">Small green plant bug</name>
    <name type="synonym">Lygocoris lucorum</name>
    <dbReference type="NCBI Taxonomy" id="248454"/>
    <lineage>
        <taxon>Eukaryota</taxon>
        <taxon>Metazoa</taxon>
        <taxon>Ecdysozoa</taxon>
        <taxon>Arthropoda</taxon>
        <taxon>Hexapoda</taxon>
        <taxon>Insecta</taxon>
        <taxon>Pterygota</taxon>
        <taxon>Neoptera</taxon>
        <taxon>Paraneoptera</taxon>
        <taxon>Hemiptera</taxon>
        <taxon>Heteroptera</taxon>
        <taxon>Panheteroptera</taxon>
        <taxon>Cimicomorpha</taxon>
        <taxon>Miridae</taxon>
        <taxon>Mirini</taxon>
        <taxon>Apolygus</taxon>
    </lineage>
</organism>
<dbReference type="AlphaFoldDB" id="A0A6A4KDL2"/>
<evidence type="ECO:0000256" key="1">
    <source>
        <dbReference type="SAM" id="MobiDB-lite"/>
    </source>
</evidence>
<protein>
    <submittedName>
        <fullName evidence="2">Uncharacterized protein</fullName>
    </submittedName>
</protein>
<evidence type="ECO:0000313" key="3">
    <source>
        <dbReference type="Proteomes" id="UP000466442"/>
    </source>
</evidence>
<accession>A0A6A4KDL2</accession>
<gene>
    <name evidence="2" type="ORF">GE061_009632</name>
</gene>
<proteinExistence type="predicted"/>
<sequence length="179" mass="19606">MVEDIPTSAVTELSFNTATSFREDLSHNRTTSDTSPNNEPPIHKTGTGGGLQAEEASRTEAIASAYQSPPSPNFATRRKHQETGEAAGLLHTGQRTYAEVTAGQNPANTAPDKAYGNQETRSLNDHHGYVRTYHALSTPHETADMESHSNRPSSLQEKGRRGSPLLPRQKHKTVRRIHT</sequence>
<reference evidence="2" key="1">
    <citation type="journal article" date="2021" name="Mol. Ecol. Resour.">
        <title>Apolygus lucorum genome provides insights into omnivorousness and mesophyll feeding.</title>
        <authorList>
            <person name="Liu Y."/>
            <person name="Liu H."/>
            <person name="Wang H."/>
            <person name="Huang T."/>
            <person name="Liu B."/>
            <person name="Yang B."/>
            <person name="Yin L."/>
            <person name="Li B."/>
            <person name="Zhang Y."/>
            <person name="Zhang S."/>
            <person name="Jiang F."/>
            <person name="Zhang X."/>
            <person name="Ren Y."/>
            <person name="Wang B."/>
            <person name="Wang S."/>
            <person name="Lu Y."/>
            <person name="Wu K."/>
            <person name="Fan W."/>
            <person name="Wang G."/>
        </authorList>
    </citation>
    <scope>NUCLEOTIDE SEQUENCE</scope>
    <source>
        <strain evidence="2">12Hb</strain>
    </source>
</reference>
<evidence type="ECO:0000313" key="2">
    <source>
        <dbReference type="EMBL" id="KAF6214887.1"/>
    </source>
</evidence>
<feature type="compositionally biased region" description="Polar residues" evidence="1">
    <location>
        <begin position="28"/>
        <end position="37"/>
    </location>
</feature>
<feature type="compositionally biased region" description="Basic residues" evidence="1">
    <location>
        <begin position="168"/>
        <end position="179"/>
    </location>
</feature>
<dbReference type="EMBL" id="WIXP02000002">
    <property type="protein sequence ID" value="KAF6214887.1"/>
    <property type="molecule type" value="Genomic_DNA"/>
</dbReference>
<comment type="caution">
    <text evidence="2">The sequence shown here is derived from an EMBL/GenBank/DDBJ whole genome shotgun (WGS) entry which is preliminary data.</text>
</comment>
<feature type="region of interest" description="Disordered" evidence="1">
    <location>
        <begin position="135"/>
        <end position="179"/>
    </location>
</feature>